<dbReference type="RefSeq" id="WP_326508443.1">
    <property type="nucleotide sequence ID" value="NZ_JAWIIV010000021.1"/>
</dbReference>
<name>A0ABU6JEB1_9BURK</name>
<evidence type="ECO:0000313" key="1">
    <source>
        <dbReference type="EMBL" id="MEC4721758.1"/>
    </source>
</evidence>
<sequence length="74" mass="8498">MRILDNFLTRRRDQPRFSSLAPHVRQRLTLACRELSDAEQSLAGRLGLPRPPRLLMVDEEEAVILTPSDRADMV</sequence>
<proteinExistence type="predicted"/>
<reference evidence="1 2" key="1">
    <citation type="submission" date="2023-10" db="EMBL/GenBank/DDBJ databases">
        <title>Noviherbaspirillum sp. CPCC 100848 genome assembly.</title>
        <authorList>
            <person name="Li X.Y."/>
            <person name="Fang X.M."/>
        </authorList>
    </citation>
    <scope>NUCLEOTIDE SEQUENCE [LARGE SCALE GENOMIC DNA]</scope>
    <source>
        <strain evidence="1 2">CPCC 100848</strain>
    </source>
</reference>
<dbReference type="EMBL" id="JAWIIV010000021">
    <property type="protein sequence ID" value="MEC4721758.1"/>
    <property type="molecule type" value="Genomic_DNA"/>
</dbReference>
<accession>A0ABU6JEB1</accession>
<dbReference type="Proteomes" id="UP001352263">
    <property type="component" value="Unassembled WGS sequence"/>
</dbReference>
<organism evidence="1 2">
    <name type="scientific">Noviherbaspirillum album</name>
    <dbReference type="NCBI Taxonomy" id="3080276"/>
    <lineage>
        <taxon>Bacteria</taxon>
        <taxon>Pseudomonadati</taxon>
        <taxon>Pseudomonadota</taxon>
        <taxon>Betaproteobacteria</taxon>
        <taxon>Burkholderiales</taxon>
        <taxon>Oxalobacteraceae</taxon>
        <taxon>Noviherbaspirillum</taxon>
    </lineage>
</organism>
<evidence type="ECO:0000313" key="2">
    <source>
        <dbReference type="Proteomes" id="UP001352263"/>
    </source>
</evidence>
<comment type="caution">
    <text evidence="1">The sequence shown here is derived from an EMBL/GenBank/DDBJ whole genome shotgun (WGS) entry which is preliminary data.</text>
</comment>
<protein>
    <submittedName>
        <fullName evidence="1">Uncharacterized protein</fullName>
    </submittedName>
</protein>
<keyword evidence="2" id="KW-1185">Reference proteome</keyword>
<gene>
    <name evidence="1" type="ORF">RY831_21550</name>
</gene>